<dbReference type="EMBL" id="JH767141">
    <property type="protein sequence ID" value="EQC38543.1"/>
    <property type="molecule type" value="Genomic_DNA"/>
</dbReference>
<keyword evidence="3" id="KW-0804">Transcription</keyword>
<dbReference type="InParanoid" id="T0S0U1"/>
<evidence type="ECO:0000313" key="7">
    <source>
        <dbReference type="Proteomes" id="UP000030762"/>
    </source>
</evidence>
<dbReference type="PANTHER" id="PTHR13408">
    <property type="entry name" value="DNA-DIRECTED RNA POLYMERASE III"/>
    <property type="match status" value="1"/>
</dbReference>
<feature type="compositionally biased region" description="Basic and acidic residues" evidence="5">
    <location>
        <begin position="71"/>
        <end position="94"/>
    </location>
</feature>
<dbReference type="STRING" id="1156394.T0S0U1"/>
<evidence type="ECO:0000256" key="5">
    <source>
        <dbReference type="SAM" id="MobiDB-lite"/>
    </source>
</evidence>
<feature type="region of interest" description="Disordered" evidence="5">
    <location>
        <begin position="1"/>
        <end position="108"/>
    </location>
</feature>
<dbReference type="Proteomes" id="UP000030762">
    <property type="component" value="Unassembled WGS sequence"/>
</dbReference>
<dbReference type="GeneID" id="19944976"/>
<name>T0S0U1_SAPDV</name>
<evidence type="ECO:0000256" key="2">
    <source>
        <dbReference type="ARBA" id="ARBA00022478"/>
    </source>
</evidence>
<evidence type="ECO:0000256" key="3">
    <source>
        <dbReference type="ARBA" id="ARBA00023163"/>
    </source>
</evidence>
<gene>
    <name evidence="6" type="ORF">SDRG_04249</name>
</gene>
<dbReference type="OMA" id="GECGHIT"/>
<evidence type="ECO:0000256" key="4">
    <source>
        <dbReference type="ARBA" id="ARBA00023242"/>
    </source>
</evidence>
<reference evidence="6 7" key="1">
    <citation type="submission" date="2012-04" db="EMBL/GenBank/DDBJ databases">
        <title>The Genome Sequence of Saprolegnia declina VS20.</title>
        <authorList>
            <consortium name="The Broad Institute Genome Sequencing Platform"/>
            <person name="Russ C."/>
            <person name="Nusbaum C."/>
            <person name="Tyler B."/>
            <person name="van West P."/>
            <person name="Dieguez-Uribeondo J."/>
            <person name="de Bruijn I."/>
            <person name="Tripathy S."/>
            <person name="Jiang R."/>
            <person name="Young S.K."/>
            <person name="Zeng Q."/>
            <person name="Gargeya S."/>
            <person name="Fitzgerald M."/>
            <person name="Haas B."/>
            <person name="Abouelleil A."/>
            <person name="Alvarado L."/>
            <person name="Arachchi H.M."/>
            <person name="Berlin A."/>
            <person name="Chapman S.B."/>
            <person name="Goldberg J."/>
            <person name="Griggs A."/>
            <person name="Gujja S."/>
            <person name="Hansen M."/>
            <person name="Howarth C."/>
            <person name="Imamovic A."/>
            <person name="Larimer J."/>
            <person name="McCowen C."/>
            <person name="Montmayeur A."/>
            <person name="Murphy C."/>
            <person name="Neiman D."/>
            <person name="Pearson M."/>
            <person name="Priest M."/>
            <person name="Roberts A."/>
            <person name="Saif S."/>
            <person name="Shea T."/>
            <person name="Sisk P."/>
            <person name="Sykes S."/>
            <person name="Wortman J."/>
            <person name="Nusbaum C."/>
            <person name="Birren B."/>
        </authorList>
    </citation>
    <scope>NUCLEOTIDE SEQUENCE [LARGE SCALE GENOMIC DNA]</scope>
    <source>
        <strain evidence="6 7">VS20</strain>
    </source>
</reference>
<comment type="subcellular location">
    <subcellularLocation>
        <location evidence="1">Nucleus</location>
    </subcellularLocation>
</comment>
<sequence length="331" mass="34898">MSDGDKRVPPTPTRLNSLRASDASASAASSAAARRFVPRPSQRRKADGTDAPEPKVKAETQAKAPRPSHAGRGDRKPEHGGRGGRGGADRDGGRGRGGRGGRGRAPLPMGRVAFEGSMAAGSSGTSTSSVGAAKVKKPVSSDAIGISVLDETMGNTHLDVEEPIQWPPVIESTMQPMSLPFGRPPKHFSVTDDEAGGAVFCDELGNFIVQDDDLFFIQLPTTLPYAQKTATAAKDDDDAPVKPANKDAEGLELYDNALNTMPSGFLGKIQIHKSGKAVLVLGDKTFDIAPAQPPTFYEELVSMDTKDRLLSHLGPIANHLVVTPDFESLLA</sequence>
<dbReference type="PANTHER" id="PTHR13408:SF0">
    <property type="entry name" value="DNA-DIRECTED RNA POLYMERASE III SUBUNIT RPC4"/>
    <property type="match status" value="1"/>
</dbReference>
<dbReference type="RefSeq" id="XP_008608135.1">
    <property type="nucleotide sequence ID" value="XM_008609913.1"/>
</dbReference>
<evidence type="ECO:0000256" key="1">
    <source>
        <dbReference type="ARBA" id="ARBA00004123"/>
    </source>
</evidence>
<keyword evidence="4" id="KW-0539">Nucleus</keyword>
<dbReference type="Pfam" id="PF05132">
    <property type="entry name" value="RNA_pol_Rpc4"/>
    <property type="match status" value="1"/>
</dbReference>
<dbReference type="AlphaFoldDB" id="T0S0U1"/>
<evidence type="ECO:0000313" key="6">
    <source>
        <dbReference type="EMBL" id="EQC38543.1"/>
    </source>
</evidence>
<keyword evidence="7" id="KW-1185">Reference proteome</keyword>
<dbReference type="GO" id="GO:0005666">
    <property type="term" value="C:RNA polymerase III complex"/>
    <property type="evidence" value="ECO:0007669"/>
    <property type="project" value="InterPro"/>
</dbReference>
<dbReference type="InterPro" id="IPR007811">
    <property type="entry name" value="RPC4"/>
</dbReference>
<dbReference type="GO" id="GO:0042797">
    <property type="term" value="P:tRNA transcription by RNA polymerase III"/>
    <property type="evidence" value="ECO:0007669"/>
    <property type="project" value="TreeGrafter"/>
</dbReference>
<protein>
    <recommendedName>
        <fullName evidence="8">DNA-directed RNA polymerase III subunit RPC4</fullName>
    </recommendedName>
</protein>
<dbReference type="eggNOG" id="KOG3122">
    <property type="taxonomic scope" value="Eukaryota"/>
</dbReference>
<keyword evidence="2" id="KW-0240">DNA-directed RNA polymerase</keyword>
<proteinExistence type="predicted"/>
<dbReference type="VEuPathDB" id="FungiDB:SDRG_04249"/>
<organism evidence="6 7">
    <name type="scientific">Saprolegnia diclina (strain VS20)</name>
    <dbReference type="NCBI Taxonomy" id="1156394"/>
    <lineage>
        <taxon>Eukaryota</taxon>
        <taxon>Sar</taxon>
        <taxon>Stramenopiles</taxon>
        <taxon>Oomycota</taxon>
        <taxon>Saprolegniomycetes</taxon>
        <taxon>Saprolegniales</taxon>
        <taxon>Saprolegniaceae</taxon>
        <taxon>Saprolegnia</taxon>
    </lineage>
</organism>
<accession>T0S0U1</accession>
<dbReference type="GO" id="GO:0003677">
    <property type="term" value="F:DNA binding"/>
    <property type="evidence" value="ECO:0007669"/>
    <property type="project" value="InterPro"/>
</dbReference>
<evidence type="ECO:0008006" key="8">
    <source>
        <dbReference type="Google" id="ProtNLM"/>
    </source>
</evidence>
<dbReference type="OrthoDB" id="5836119at2759"/>
<feature type="compositionally biased region" description="Low complexity" evidence="5">
    <location>
        <begin position="20"/>
        <end position="33"/>
    </location>
</feature>
<feature type="compositionally biased region" description="Basic and acidic residues" evidence="5">
    <location>
        <begin position="44"/>
        <end position="60"/>
    </location>
</feature>